<dbReference type="CDD" id="cd00082">
    <property type="entry name" value="HisKA"/>
    <property type="match status" value="1"/>
</dbReference>
<keyword evidence="6" id="KW-0902">Two-component regulatory system</keyword>
<comment type="catalytic activity">
    <reaction evidence="1">
        <text>ATP + protein L-histidine = ADP + protein N-phospho-L-histidine.</text>
        <dbReference type="EC" id="2.7.13.3"/>
    </reaction>
</comment>
<dbReference type="SUPFAM" id="SSF55874">
    <property type="entry name" value="ATPase domain of HSP90 chaperone/DNA topoisomerase II/histidine kinase"/>
    <property type="match status" value="1"/>
</dbReference>
<dbReference type="InterPro" id="IPR003661">
    <property type="entry name" value="HisK_dim/P_dom"/>
</dbReference>
<dbReference type="InterPro" id="IPR031623">
    <property type="entry name" value="HisKA_4TM"/>
</dbReference>
<dbReference type="KEGG" id="haxz:M0R88_14970"/>
<feature type="transmembrane region" description="Helical" evidence="7">
    <location>
        <begin position="80"/>
        <end position="101"/>
    </location>
</feature>
<dbReference type="InterPro" id="IPR004358">
    <property type="entry name" value="Sig_transdc_His_kin-like_C"/>
</dbReference>
<sequence>MVSRIDASAVSRYAVPLKRWSVAGLGGSLLAVSASYFVVGGELLSAEFVRFAIPVALSLFVVALGVWLRTGEFSAEFVGVVFLWSLAGGVVMGLLAGWVSLLQSVEGRRMLQPASVVLTKVAVGTLGGGLLGVYHGRLRRRTEQLAEQRNRLDEFASIVSHDLRNPMNVAQGHLELARETGERRHFEAVERAHDRMERLIEEVLALSRRGETVADPSPVSLRVVAEEAWGTVETPEMDLRVETDRRIVSDARRLRALFENLFRNAAEHGGETVVVGASEDGFFVADDGPGIPAEDRELVFEGGYSTCPEGTGFGLAIVRRIAEAHDWRIHVGEGDEGGARFDFRGVASE</sequence>
<dbReference type="SUPFAM" id="SSF47384">
    <property type="entry name" value="Homodimeric domain of signal transducing histidine kinase"/>
    <property type="match status" value="1"/>
</dbReference>
<evidence type="ECO:0000256" key="5">
    <source>
        <dbReference type="ARBA" id="ARBA00022777"/>
    </source>
</evidence>
<accession>A0A8U0II94</accession>
<evidence type="ECO:0000256" key="4">
    <source>
        <dbReference type="ARBA" id="ARBA00022679"/>
    </source>
</evidence>
<name>A0A8U0II94_9EURY</name>
<keyword evidence="5 9" id="KW-0418">Kinase</keyword>
<dbReference type="InterPro" id="IPR036097">
    <property type="entry name" value="HisK_dim/P_sf"/>
</dbReference>
<evidence type="ECO:0000256" key="1">
    <source>
        <dbReference type="ARBA" id="ARBA00000085"/>
    </source>
</evidence>
<dbReference type="Gene3D" id="3.30.565.10">
    <property type="entry name" value="Histidine kinase-like ATPase, C-terminal domain"/>
    <property type="match status" value="1"/>
</dbReference>
<dbReference type="Pfam" id="PF16926">
    <property type="entry name" value="HisKA_4TM"/>
    <property type="match status" value="1"/>
</dbReference>
<keyword evidence="4" id="KW-0808">Transferase</keyword>
<dbReference type="SMART" id="SM00387">
    <property type="entry name" value="HATPase_c"/>
    <property type="match status" value="1"/>
</dbReference>
<dbReference type="Proteomes" id="UP000830434">
    <property type="component" value="Chromosome"/>
</dbReference>
<dbReference type="Pfam" id="PF00512">
    <property type="entry name" value="HisKA"/>
    <property type="match status" value="1"/>
</dbReference>
<dbReference type="InterPro" id="IPR005467">
    <property type="entry name" value="His_kinase_dom"/>
</dbReference>
<evidence type="ECO:0000256" key="6">
    <source>
        <dbReference type="ARBA" id="ARBA00023012"/>
    </source>
</evidence>
<dbReference type="EC" id="2.7.13.3" evidence="2"/>
<keyword evidence="3" id="KW-0597">Phosphoprotein</keyword>
<dbReference type="PRINTS" id="PR00344">
    <property type="entry name" value="BCTRLSENSOR"/>
</dbReference>
<evidence type="ECO:0000313" key="10">
    <source>
        <dbReference type="Proteomes" id="UP000830434"/>
    </source>
</evidence>
<organism evidence="9 10">
    <name type="scientific">Halorussus gelatinilyticus</name>
    <dbReference type="NCBI Taxonomy" id="2937524"/>
    <lineage>
        <taxon>Archaea</taxon>
        <taxon>Methanobacteriati</taxon>
        <taxon>Methanobacteriota</taxon>
        <taxon>Stenosarchaea group</taxon>
        <taxon>Halobacteria</taxon>
        <taxon>Halobacteriales</taxon>
        <taxon>Haladaptataceae</taxon>
        <taxon>Halorussus</taxon>
    </lineage>
</organism>
<dbReference type="InterPro" id="IPR036890">
    <property type="entry name" value="HATPase_C_sf"/>
</dbReference>
<feature type="transmembrane region" description="Helical" evidence="7">
    <location>
        <begin position="51"/>
        <end position="68"/>
    </location>
</feature>
<feature type="domain" description="Histidine kinase" evidence="8">
    <location>
        <begin position="158"/>
        <end position="349"/>
    </location>
</feature>
<proteinExistence type="predicted"/>
<keyword evidence="7" id="KW-0812">Transmembrane</keyword>
<feature type="transmembrane region" description="Helical" evidence="7">
    <location>
        <begin position="20"/>
        <end position="39"/>
    </location>
</feature>
<keyword evidence="7" id="KW-1133">Transmembrane helix</keyword>
<keyword evidence="10" id="KW-1185">Reference proteome</keyword>
<dbReference type="PANTHER" id="PTHR43711">
    <property type="entry name" value="TWO-COMPONENT HISTIDINE KINASE"/>
    <property type="match status" value="1"/>
</dbReference>
<dbReference type="Gene3D" id="1.10.287.130">
    <property type="match status" value="1"/>
</dbReference>
<dbReference type="Pfam" id="PF02518">
    <property type="entry name" value="HATPase_c"/>
    <property type="match status" value="1"/>
</dbReference>
<feature type="transmembrane region" description="Helical" evidence="7">
    <location>
        <begin position="113"/>
        <end position="134"/>
    </location>
</feature>
<evidence type="ECO:0000256" key="7">
    <source>
        <dbReference type="SAM" id="Phobius"/>
    </source>
</evidence>
<dbReference type="RefSeq" id="WP_248654299.1">
    <property type="nucleotide sequence ID" value="NZ_CP096658.1"/>
</dbReference>
<evidence type="ECO:0000256" key="2">
    <source>
        <dbReference type="ARBA" id="ARBA00012438"/>
    </source>
</evidence>
<dbReference type="InterPro" id="IPR050736">
    <property type="entry name" value="Sensor_HK_Regulatory"/>
</dbReference>
<evidence type="ECO:0000259" key="8">
    <source>
        <dbReference type="PROSITE" id="PS50109"/>
    </source>
</evidence>
<dbReference type="InterPro" id="IPR003594">
    <property type="entry name" value="HATPase_dom"/>
</dbReference>
<reference evidence="9" key="1">
    <citation type="submission" date="2022-04" db="EMBL/GenBank/DDBJ databases">
        <title>Diverse halophilic archaea isolated from saline environments.</title>
        <authorList>
            <person name="Cui H.-L."/>
        </authorList>
    </citation>
    <scope>NUCLEOTIDE SEQUENCE</scope>
    <source>
        <strain evidence="9">XZYJT40</strain>
    </source>
</reference>
<dbReference type="PROSITE" id="PS50109">
    <property type="entry name" value="HIS_KIN"/>
    <property type="match status" value="1"/>
</dbReference>
<gene>
    <name evidence="9" type="ORF">M0R88_14970</name>
</gene>
<evidence type="ECO:0000256" key="3">
    <source>
        <dbReference type="ARBA" id="ARBA00022553"/>
    </source>
</evidence>
<dbReference type="SMART" id="SM00388">
    <property type="entry name" value="HisKA"/>
    <property type="match status" value="1"/>
</dbReference>
<dbReference type="GO" id="GO:0000155">
    <property type="term" value="F:phosphorelay sensor kinase activity"/>
    <property type="evidence" value="ECO:0007669"/>
    <property type="project" value="InterPro"/>
</dbReference>
<dbReference type="EMBL" id="CP096658">
    <property type="protein sequence ID" value="UPV99808.1"/>
    <property type="molecule type" value="Genomic_DNA"/>
</dbReference>
<keyword evidence="7" id="KW-0472">Membrane</keyword>
<dbReference type="GeneID" id="72191183"/>
<dbReference type="AlphaFoldDB" id="A0A8U0II94"/>
<dbReference type="CDD" id="cd00075">
    <property type="entry name" value="HATPase"/>
    <property type="match status" value="1"/>
</dbReference>
<evidence type="ECO:0000313" key="9">
    <source>
        <dbReference type="EMBL" id="UPV99808.1"/>
    </source>
</evidence>
<dbReference type="PANTHER" id="PTHR43711:SF1">
    <property type="entry name" value="HISTIDINE KINASE 1"/>
    <property type="match status" value="1"/>
</dbReference>
<protein>
    <recommendedName>
        <fullName evidence="2">histidine kinase</fullName>
        <ecNumber evidence="2">2.7.13.3</ecNumber>
    </recommendedName>
</protein>